<evidence type="ECO:0000259" key="5">
    <source>
        <dbReference type="Pfam" id="PF17384"/>
    </source>
</evidence>
<protein>
    <recommendedName>
        <fullName evidence="3">Ribosome maturation factor RimP</fullName>
    </recommendedName>
</protein>
<dbReference type="RefSeq" id="WP_307782433.1">
    <property type="nucleotide sequence ID" value="NZ_JAFBCM010000001.1"/>
</dbReference>
<dbReference type="Gene3D" id="3.30.300.70">
    <property type="entry name" value="RimP-like superfamily, N-terminal"/>
    <property type="match status" value="1"/>
</dbReference>
<keyword evidence="1 3" id="KW-0963">Cytoplasm</keyword>
<comment type="function">
    <text evidence="3">Required for maturation of 30S ribosomal subunits.</text>
</comment>
<dbReference type="Pfam" id="PF02576">
    <property type="entry name" value="RimP_N"/>
    <property type="match status" value="1"/>
</dbReference>
<keyword evidence="7" id="KW-1185">Reference proteome</keyword>
<feature type="domain" description="Ribosome maturation factor RimP C-terminal" evidence="5">
    <location>
        <begin position="89"/>
        <end position="154"/>
    </location>
</feature>
<dbReference type="Proteomes" id="UP001595699">
    <property type="component" value="Unassembled WGS sequence"/>
</dbReference>
<dbReference type="InterPro" id="IPR028998">
    <property type="entry name" value="RimP_C"/>
</dbReference>
<evidence type="ECO:0000259" key="4">
    <source>
        <dbReference type="Pfam" id="PF02576"/>
    </source>
</evidence>
<dbReference type="NCBIfam" id="NF000930">
    <property type="entry name" value="PRK00092.2-2"/>
    <property type="match status" value="1"/>
</dbReference>
<keyword evidence="2 3" id="KW-0690">Ribosome biogenesis</keyword>
<evidence type="ECO:0000313" key="7">
    <source>
        <dbReference type="Proteomes" id="UP001595699"/>
    </source>
</evidence>
<feature type="domain" description="Ribosome maturation factor RimP N-terminal" evidence="4">
    <location>
        <begin position="14"/>
        <end position="86"/>
    </location>
</feature>
<dbReference type="InterPro" id="IPR028989">
    <property type="entry name" value="RimP_N"/>
</dbReference>
<dbReference type="InterPro" id="IPR035956">
    <property type="entry name" value="RimP_N_sf"/>
</dbReference>
<comment type="similarity">
    <text evidence="3">Belongs to the RimP family.</text>
</comment>
<dbReference type="InterPro" id="IPR036847">
    <property type="entry name" value="RimP_C_sf"/>
</dbReference>
<dbReference type="CDD" id="cd01734">
    <property type="entry name" value="YlxS_C"/>
    <property type="match status" value="1"/>
</dbReference>
<comment type="subcellular location">
    <subcellularLocation>
        <location evidence="3">Cytoplasm</location>
    </subcellularLocation>
</comment>
<accession>A0ABV7YAN3</accession>
<gene>
    <name evidence="3 6" type="primary">rimP</name>
    <name evidence="6" type="ORF">ACFOUW_16210</name>
</gene>
<evidence type="ECO:0000256" key="2">
    <source>
        <dbReference type="ARBA" id="ARBA00022517"/>
    </source>
</evidence>
<dbReference type="InterPro" id="IPR003728">
    <property type="entry name" value="Ribosome_maturation_RimP"/>
</dbReference>
<evidence type="ECO:0000256" key="3">
    <source>
        <dbReference type="HAMAP-Rule" id="MF_01077"/>
    </source>
</evidence>
<comment type="caution">
    <text evidence="6">The sequence shown here is derived from an EMBL/GenBank/DDBJ whole genome shotgun (WGS) entry which is preliminary data.</text>
</comment>
<evidence type="ECO:0000313" key="6">
    <source>
        <dbReference type="EMBL" id="MFC3762386.1"/>
    </source>
</evidence>
<proteinExistence type="inferred from homology"/>
<dbReference type="EMBL" id="JBHRZH010000015">
    <property type="protein sequence ID" value="MFC3762386.1"/>
    <property type="molecule type" value="Genomic_DNA"/>
</dbReference>
<dbReference type="Pfam" id="PF17384">
    <property type="entry name" value="DUF150_C"/>
    <property type="match status" value="1"/>
</dbReference>
<dbReference type="SUPFAM" id="SSF74942">
    <property type="entry name" value="YhbC-like, C-terminal domain"/>
    <property type="match status" value="1"/>
</dbReference>
<sequence>MPSTATRDRVVDLLTPVLAAEGLDLEDVELKPAGRRTVLRVVVDADGGVLLDRIAELSNQIAKLLDADDPMGAGSYTLEVTSRGVDRPLTAPRHWRRNVGRLVKVTTAEGEEVTGRITEADETGAELDAADPKSAAPGRITFDTVARAKVQIEFARPSDRADAPGEG</sequence>
<organism evidence="6 7">
    <name type="scientific">Tenggerimyces flavus</name>
    <dbReference type="NCBI Taxonomy" id="1708749"/>
    <lineage>
        <taxon>Bacteria</taxon>
        <taxon>Bacillati</taxon>
        <taxon>Actinomycetota</taxon>
        <taxon>Actinomycetes</taxon>
        <taxon>Propionibacteriales</taxon>
        <taxon>Nocardioidaceae</taxon>
        <taxon>Tenggerimyces</taxon>
    </lineage>
</organism>
<dbReference type="HAMAP" id="MF_01077">
    <property type="entry name" value="RimP"/>
    <property type="match status" value="1"/>
</dbReference>
<dbReference type="PANTHER" id="PTHR33867:SF1">
    <property type="entry name" value="RIBOSOME MATURATION FACTOR RIMP"/>
    <property type="match status" value="1"/>
</dbReference>
<name>A0ABV7YAN3_9ACTN</name>
<dbReference type="PANTHER" id="PTHR33867">
    <property type="entry name" value="RIBOSOME MATURATION FACTOR RIMP"/>
    <property type="match status" value="1"/>
</dbReference>
<evidence type="ECO:0000256" key="1">
    <source>
        <dbReference type="ARBA" id="ARBA00022490"/>
    </source>
</evidence>
<dbReference type="SUPFAM" id="SSF75420">
    <property type="entry name" value="YhbC-like, N-terminal domain"/>
    <property type="match status" value="1"/>
</dbReference>
<reference evidence="7" key="1">
    <citation type="journal article" date="2019" name="Int. J. Syst. Evol. Microbiol.">
        <title>The Global Catalogue of Microorganisms (GCM) 10K type strain sequencing project: providing services to taxonomists for standard genome sequencing and annotation.</title>
        <authorList>
            <consortium name="The Broad Institute Genomics Platform"/>
            <consortium name="The Broad Institute Genome Sequencing Center for Infectious Disease"/>
            <person name="Wu L."/>
            <person name="Ma J."/>
        </authorList>
    </citation>
    <scope>NUCLEOTIDE SEQUENCE [LARGE SCALE GENOMIC DNA]</scope>
    <source>
        <strain evidence="7">CGMCC 4.7241</strain>
    </source>
</reference>